<accession>A0A5J4VCS6</accession>
<dbReference type="CDD" id="cd00590">
    <property type="entry name" value="RRM_SF"/>
    <property type="match status" value="1"/>
</dbReference>
<dbReference type="InterPro" id="IPR035979">
    <property type="entry name" value="RBD_domain_sf"/>
</dbReference>
<dbReference type="AlphaFoldDB" id="A0A5J4VCS6"/>
<protein>
    <recommendedName>
        <fullName evidence="3">RRM domain-containing protein</fullName>
    </recommendedName>
</protein>
<evidence type="ECO:0000313" key="1">
    <source>
        <dbReference type="EMBL" id="KAA6380281.1"/>
    </source>
</evidence>
<organism evidence="1 2">
    <name type="scientific">Streblomastix strix</name>
    <dbReference type="NCBI Taxonomy" id="222440"/>
    <lineage>
        <taxon>Eukaryota</taxon>
        <taxon>Metamonada</taxon>
        <taxon>Preaxostyla</taxon>
        <taxon>Oxymonadida</taxon>
        <taxon>Streblomastigidae</taxon>
        <taxon>Streblomastix</taxon>
    </lineage>
</organism>
<dbReference type="SUPFAM" id="SSF54928">
    <property type="entry name" value="RNA-binding domain, RBD"/>
    <property type="match status" value="1"/>
</dbReference>
<dbReference type="Proteomes" id="UP000324800">
    <property type="component" value="Unassembled WGS sequence"/>
</dbReference>
<dbReference type="EMBL" id="SNRW01007997">
    <property type="protein sequence ID" value="KAA6380281.1"/>
    <property type="molecule type" value="Genomic_DNA"/>
</dbReference>
<dbReference type="GO" id="GO:0003676">
    <property type="term" value="F:nucleic acid binding"/>
    <property type="evidence" value="ECO:0007669"/>
    <property type="project" value="InterPro"/>
</dbReference>
<evidence type="ECO:0008006" key="3">
    <source>
        <dbReference type="Google" id="ProtNLM"/>
    </source>
</evidence>
<proteinExistence type="predicted"/>
<comment type="caution">
    <text evidence="1">The sequence shown here is derived from an EMBL/GenBank/DDBJ whole genome shotgun (WGS) entry which is preliminary data.</text>
</comment>
<name>A0A5J4VCS6_9EUKA</name>
<evidence type="ECO:0000313" key="2">
    <source>
        <dbReference type="Proteomes" id="UP000324800"/>
    </source>
</evidence>
<sequence length="95" mass="10861">MSEQLLIEGENKENVENDELCDNFDTICTTNIAVCSGIPAETQFEELWTFLSKYGQTRFLWLEKPNGGEIKQALVEFENNEGLKKLKSKNNALMK</sequence>
<reference evidence="1 2" key="1">
    <citation type="submission" date="2019-03" db="EMBL/GenBank/DDBJ databases">
        <title>Single cell metagenomics reveals metabolic interactions within the superorganism composed of flagellate Streblomastix strix and complex community of Bacteroidetes bacteria on its surface.</title>
        <authorList>
            <person name="Treitli S.C."/>
            <person name="Kolisko M."/>
            <person name="Husnik F."/>
            <person name="Keeling P."/>
            <person name="Hampl V."/>
        </authorList>
    </citation>
    <scope>NUCLEOTIDE SEQUENCE [LARGE SCALE GENOMIC DNA]</scope>
    <source>
        <strain evidence="1">ST1C</strain>
    </source>
</reference>
<gene>
    <name evidence="1" type="ORF">EZS28_024192</name>
</gene>